<dbReference type="EMBL" id="QUSM01000003">
    <property type="protein sequence ID" value="RGD74378.1"/>
    <property type="molecule type" value="Genomic_DNA"/>
</dbReference>
<evidence type="ECO:0000313" key="5">
    <source>
        <dbReference type="Proteomes" id="UP000261212"/>
    </source>
</evidence>
<dbReference type="Proteomes" id="UP000261212">
    <property type="component" value="Unassembled WGS sequence"/>
</dbReference>
<dbReference type="SUPFAM" id="SSF69593">
    <property type="entry name" value="Glycerol-3-phosphate (1)-acyltransferase"/>
    <property type="match status" value="1"/>
</dbReference>
<organism evidence="4 5">
    <name type="scientific">Anaerofustis stercorihominis</name>
    <dbReference type="NCBI Taxonomy" id="214853"/>
    <lineage>
        <taxon>Bacteria</taxon>
        <taxon>Bacillati</taxon>
        <taxon>Bacillota</taxon>
        <taxon>Clostridia</taxon>
        <taxon>Eubacteriales</taxon>
        <taxon>Eubacteriaceae</taxon>
        <taxon>Anaerofustis</taxon>
    </lineage>
</organism>
<dbReference type="SMART" id="SM00563">
    <property type="entry name" value="PlsC"/>
    <property type="match status" value="1"/>
</dbReference>
<reference evidence="4 5" key="1">
    <citation type="submission" date="2018-08" db="EMBL/GenBank/DDBJ databases">
        <title>A genome reference for cultivated species of the human gut microbiota.</title>
        <authorList>
            <person name="Zou Y."/>
            <person name="Xue W."/>
            <person name="Luo G."/>
        </authorList>
    </citation>
    <scope>NUCLEOTIDE SEQUENCE [LARGE SCALE GENOMIC DNA]</scope>
    <source>
        <strain evidence="4 5">AM25-6</strain>
    </source>
</reference>
<dbReference type="CDD" id="cd07989">
    <property type="entry name" value="LPLAT_AGPAT-like"/>
    <property type="match status" value="1"/>
</dbReference>
<accession>A0A3E3E0B4</accession>
<dbReference type="GO" id="GO:0006654">
    <property type="term" value="P:phosphatidic acid biosynthetic process"/>
    <property type="evidence" value="ECO:0007669"/>
    <property type="project" value="TreeGrafter"/>
</dbReference>
<keyword evidence="1 4" id="KW-0808">Transferase</keyword>
<proteinExistence type="predicted"/>
<dbReference type="GO" id="GO:0003841">
    <property type="term" value="F:1-acylglycerol-3-phosphate O-acyltransferase activity"/>
    <property type="evidence" value="ECO:0007669"/>
    <property type="project" value="TreeGrafter"/>
</dbReference>
<name>A0A3E3E0B4_9FIRM</name>
<keyword evidence="2 4" id="KW-0012">Acyltransferase</keyword>
<dbReference type="RefSeq" id="WP_117532108.1">
    <property type="nucleotide sequence ID" value="NZ_QUSM01000003.1"/>
</dbReference>
<evidence type="ECO:0000256" key="1">
    <source>
        <dbReference type="ARBA" id="ARBA00022679"/>
    </source>
</evidence>
<sequence>MLYDILRPVIKVLLKIVYKVKVTGLDNLPGNDTSYIISGNHIHIWDPVLMAVQIKGRHLHFMAKDVLFKSKFLNWFLHKVYAIPVKREDNDIVAIKTAMKVLKNKEVLGIFPEGTRNMTEDDMLEPKGGLVLLATRMKVPVVPVGIRGEYKFRKPLIINYGKPIYLDEYYGKKLSSQNCIDICKKEIYPEIIRLKEL</sequence>
<dbReference type="AlphaFoldDB" id="A0A3E3E0B4"/>
<feature type="domain" description="Phospholipid/glycerol acyltransferase" evidence="3">
    <location>
        <begin position="35"/>
        <end position="149"/>
    </location>
</feature>
<dbReference type="InterPro" id="IPR002123">
    <property type="entry name" value="Plipid/glycerol_acylTrfase"/>
</dbReference>
<dbReference type="PANTHER" id="PTHR10434">
    <property type="entry name" value="1-ACYL-SN-GLYCEROL-3-PHOSPHATE ACYLTRANSFERASE"/>
    <property type="match status" value="1"/>
</dbReference>
<gene>
    <name evidence="4" type="ORF">DW687_06325</name>
</gene>
<protein>
    <submittedName>
        <fullName evidence="4">1-acyl-sn-glycerol-3-phosphate acyltransferase</fullName>
    </submittedName>
</protein>
<dbReference type="PANTHER" id="PTHR10434:SF40">
    <property type="entry name" value="1-ACYL-SN-GLYCEROL-3-PHOSPHATE ACYLTRANSFERASE"/>
    <property type="match status" value="1"/>
</dbReference>
<comment type="caution">
    <text evidence="4">The sequence shown here is derived from an EMBL/GenBank/DDBJ whole genome shotgun (WGS) entry which is preliminary data.</text>
</comment>
<evidence type="ECO:0000256" key="2">
    <source>
        <dbReference type="ARBA" id="ARBA00023315"/>
    </source>
</evidence>
<dbReference type="Pfam" id="PF01553">
    <property type="entry name" value="Acyltransferase"/>
    <property type="match status" value="1"/>
</dbReference>
<evidence type="ECO:0000313" key="4">
    <source>
        <dbReference type="EMBL" id="RGD74378.1"/>
    </source>
</evidence>
<evidence type="ECO:0000259" key="3">
    <source>
        <dbReference type="SMART" id="SM00563"/>
    </source>
</evidence>